<keyword evidence="11 16" id="KW-0472">Membrane</keyword>
<gene>
    <name evidence="18" type="ORF">TsocGM_07810</name>
</gene>
<dbReference type="PANTHER" id="PTHR22683">
    <property type="entry name" value="SPORULATION PROTEIN RELATED"/>
    <property type="match status" value="1"/>
</dbReference>
<evidence type="ECO:0000256" key="15">
    <source>
        <dbReference type="SAM" id="MobiDB-lite"/>
    </source>
</evidence>
<keyword evidence="6 14" id="KW-0547">Nucleotide-binding</keyword>
<name>A0A432MM80_9BACT</name>
<proteinExistence type="inferred from homology"/>
<feature type="transmembrane region" description="Helical" evidence="16">
    <location>
        <begin position="71"/>
        <end position="92"/>
    </location>
</feature>
<feature type="compositionally biased region" description="Pro residues" evidence="15">
    <location>
        <begin position="211"/>
        <end position="223"/>
    </location>
</feature>
<feature type="binding site" evidence="14">
    <location>
        <begin position="410"/>
        <end position="417"/>
    </location>
    <ligand>
        <name>ATP</name>
        <dbReference type="ChEBI" id="CHEBI:30616"/>
    </ligand>
</feature>
<dbReference type="SUPFAM" id="SSF52540">
    <property type="entry name" value="P-loop containing nucleoside triphosphate hydrolases"/>
    <property type="match status" value="1"/>
</dbReference>
<keyword evidence="3" id="KW-1003">Cell membrane</keyword>
<dbReference type="InterPro" id="IPR036390">
    <property type="entry name" value="WH_DNA-bd_sf"/>
</dbReference>
<reference evidence="18 19" key="1">
    <citation type="submission" date="2018-12" db="EMBL/GenBank/DDBJ databases">
        <authorList>
            <person name="Toschakov S.V."/>
        </authorList>
    </citation>
    <scope>NUCLEOTIDE SEQUENCE [LARGE SCALE GENOMIC DNA]</scope>
    <source>
        <strain evidence="18 19">GM2012</strain>
    </source>
</reference>
<dbReference type="GO" id="GO:0005524">
    <property type="term" value="F:ATP binding"/>
    <property type="evidence" value="ECO:0007669"/>
    <property type="project" value="UniProtKB-UniRule"/>
</dbReference>
<dbReference type="PROSITE" id="PS50901">
    <property type="entry name" value="FTSK"/>
    <property type="match status" value="1"/>
</dbReference>
<keyword evidence="10" id="KW-0238">DNA-binding</keyword>
<comment type="subunit">
    <text evidence="13">Homohexamer. Forms a ring that surrounds DNA.</text>
</comment>
<evidence type="ECO:0000256" key="3">
    <source>
        <dbReference type="ARBA" id="ARBA00022475"/>
    </source>
</evidence>
<dbReference type="GO" id="GO:0005886">
    <property type="term" value="C:plasma membrane"/>
    <property type="evidence" value="ECO:0007669"/>
    <property type="project" value="UniProtKB-SubCell"/>
</dbReference>
<dbReference type="RefSeq" id="WP_126724750.1">
    <property type="nucleotide sequence ID" value="NZ_RYZH01000012.1"/>
</dbReference>
<evidence type="ECO:0000256" key="6">
    <source>
        <dbReference type="ARBA" id="ARBA00022741"/>
    </source>
</evidence>
<evidence type="ECO:0000256" key="10">
    <source>
        <dbReference type="ARBA" id="ARBA00023125"/>
    </source>
</evidence>
<evidence type="ECO:0000256" key="4">
    <source>
        <dbReference type="ARBA" id="ARBA00022618"/>
    </source>
</evidence>
<evidence type="ECO:0000313" key="18">
    <source>
        <dbReference type="EMBL" id="RUL88235.1"/>
    </source>
</evidence>
<evidence type="ECO:0000259" key="17">
    <source>
        <dbReference type="PROSITE" id="PS50901"/>
    </source>
</evidence>
<feature type="compositionally biased region" description="Low complexity" evidence="15">
    <location>
        <begin position="224"/>
        <end position="244"/>
    </location>
</feature>
<evidence type="ECO:0000256" key="12">
    <source>
        <dbReference type="ARBA" id="ARBA00023306"/>
    </source>
</evidence>
<evidence type="ECO:0000256" key="16">
    <source>
        <dbReference type="SAM" id="Phobius"/>
    </source>
</evidence>
<dbReference type="InterPro" id="IPR036388">
    <property type="entry name" value="WH-like_DNA-bd_sf"/>
</dbReference>
<comment type="subcellular location">
    <subcellularLocation>
        <location evidence="1">Cell membrane</location>
        <topology evidence="1">Multi-pass membrane protein</topology>
    </subcellularLocation>
</comment>
<evidence type="ECO:0000256" key="11">
    <source>
        <dbReference type="ARBA" id="ARBA00023136"/>
    </source>
</evidence>
<dbReference type="SMART" id="SM00843">
    <property type="entry name" value="Ftsk_gamma"/>
    <property type="match status" value="1"/>
</dbReference>
<dbReference type="GO" id="GO:0007059">
    <property type="term" value="P:chromosome segregation"/>
    <property type="evidence" value="ECO:0007669"/>
    <property type="project" value="UniProtKB-KW"/>
</dbReference>
<dbReference type="EMBL" id="RYZH01000012">
    <property type="protein sequence ID" value="RUL88235.1"/>
    <property type="molecule type" value="Genomic_DNA"/>
</dbReference>
<evidence type="ECO:0000256" key="14">
    <source>
        <dbReference type="PROSITE-ProRule" id="PRU00289"/>
    </source>
</evidence>
<keyword evidence="19" id="KW-1185">Reference proteome</keyword>
<evidence type="ECO:0000256" key="5">
    <source>
        <dbReference type="ARBA" id="ARBA00022692"/>
    </source>
</evidence>
<sequence length="758" mass="80425">MLDRQRLWRNGRGLSLLVVGTFLALSLLGYDPADAPGSACYPPNGSDGSAVPLSNPCGPVGASIAHGLYTAIGWACLLLLPAWGVVTVRVLLGRPIGEPAARLAGLAMLVGVASASLQELRPGLAGSPPVGSGGYAGALIAGGLRGQFGPIGMALVLGSAAVIGLALVHDLVYSPASRRRVHCSPTAAGVVPRPSDTLPAIPRPRADLPSPASPSGPPAPPASPSRGAPAPAAPSAPNAPAVRPAAPPSRLLSGYQAPPMDLLEPTSAIPIHEREASIQARALMLEKTLLEHGCQVRVVQIDTGPVITQFEIELEAGLRVSKIVGLANDLAIALAVPSVRIVAPIPGKTTVGIEVPNERRSMVRLREVIEGVGAGKSLVKAHIPLFLGKDVKGSPLAFDLAEMPHLLIAGRTGTGKSVCLNAMITSILMTRRPEECKLILIDPKMVELSQYKQVPHLMHPVVTDMKKAESLLAWACEKMDERYTYLARAGVRSLHIYNQLGAEEIYNRLQPEDEEERQRIPTYMPHIVIVVDEMSDMMMTAAKEVEAHIVRLAQKARAVGMHLIVATQKPTVDVITGLIKGNLPARIAFQVSSRGDSRVVLDEMGAEKLLGNGDMLFLIPGTSHLVRAQGTYVSDAEVERICDYLSQFPQEFSKELMKLRSGGAGGKDGGALKDRDELYEAAIDIIVREQRGSCSLLQRALGIGYGRAARLIDFMAEDGIVGEYKSGAAREVLYTVEEWEALKNGEDPPEGLPGEAAA</sequence>
<evidence type="ECO:0000256" key="13">
    <source>
        <dbReference type="ARBA" id="ARBA00025923"/>
    </source>
</evidence>
<keyword evidence="7" id="KW-0159">Chromosome partition</keyword>
<protein>
    <submittedName>
        <fullName evidence="18">DNA translocase FtsK</fullName>
    </submittedName>
</protein>
<dbReference type="GO" id="GO:0003677">
    <property type="term" value="F:DNA binding"/>
    <property type="evidence" value="ECO:0007669"/>
    <property type="project" value="UniProtKB-KW"/>
</dbReference>
<evidence type="ECO:0000256" key="1">
    <source>
        <dbReference type="ARBA" id="ARBA00004651"/>
    </source>
</evidence>
<comment type="similarity">
    <text evidence="2">Belongs to the FtsK/SpoIIIE/SftA family.</text>
</comment>
<evidence type="ECO:0000313" key="19">
    <source>
        <dbReference type="Proteomes" id="UP000280296"/>
    </source>
</evidence>
<accession>A0A432MM80</accession>
<evidence type="ECO:0000256" key="8">
    <source>
        <dbReference type="ARBA" id="ARBA00022840"/>
    </source>
</evidence>
<organism evidence="18 19">
    <name type="scientific">Tautonia sociabilis</name>
    <dbReference type="NCBI Taxonomy" id="2080755"/>
    <lineage>
        <taxon>Bacteria</taxon>
        <taxon>Pseudomonadati</taxon>
        <taxon>Planctomycetota</taxon>
        <taxon>Planctomycetia</taxon>
        <taxon>Isosphaerales</taxon>
        <taxon>Isosphaeraceae</taxon>
        <taxon>Tautonia</taxon>
    </lineage>
</organism>
<dbReference type="SMART" id="SM00382">
    <property type="entry name" value="AAA"/>
    <property type="match status" value="1"/>
</dbReference>
<dbReference type="Gene3D" id="3.30.980.40">
    <property type="match status" value="1"/>
</dbReference>
<dbReference type="Pfam" id="PF01580">
    <property type="entry name" value="FtsK_SpoIIIE"/>
    <property type="match status" value="1"/>
</dbReference>
<reference evidence="18 19" key="2">
    <citation type="submission" date="2019-01" db="EMBL/GenBank/DDBJ databases">
        <title>Tautonia sociabilis, a novel thermotolerant planctomycete of Isosphaeraceae family, isolated from a 4000 m deep subterranean habitat.</title>
        <authorList>
            <person name="Kovaleva O.L."/>
            <person name="Elcheninov A.G."/>
            <person name="Van Heerden E."/>
            <person name="Toshchakov S.V."/>
            <person name="Novikov A."/>
            <person name="Bonch-Osmolovskaya E.A."/>
            <person name="Kublanov I.V."/>
        </authorList>
    </citation>
    <scope>NUCLEOTIDE SEQUENCE [LARGE SCALE GENOMIC DNA]</scope>
    <source>
        <strain evidence="18 19">GM2012</strain>
    </source>
</reference>
<dbReference type="InterPro" id="IPR041027">
    <property type="entry name" value="FtsK_alpha"/>
</dbReference>
<feature type="domain" description="FtsK" evidence="17">
    <location>
        <begin position="393"/>
        <end position="598"/>
    </location>
</feature>
<evidence type="ECO:0000256" key="9">
    <source>
        <dbReference type="ARBA" id="ARBA00022989"/>
    </source>
</evidence>
<feature type="transmembrane region" description="Helical" evidence="16">
    <location>
        <begin position="99"/>
        <end position="117"/>
    </location>
</feature>
<dbReference type="CDD" id="cd01127">
    <property type="entry name" value="TrwB_TraG_TraD_VirD4"/>
    <property type="match status" value="1"/>
</dbReference>
<dbReference type="Gene3D" id="3.40.50.300">
    <property type="entry name" value="P-loop containing nucleotide triphosphate hydrolases"/>
    <property type="match status" value="1"/>
</dbReference>
<dbReference type="SUPFAM" id="SSF46785">
    <property type="entry name" value="Winged helix' DNA-binding domain"/>
    <property type="match status" value="1"/>
</dbReference>
<dbReference type="Proteomes" id="UP000280296">
    <property type="component" value="Unassembled WGS sequence"/>
</dbReference>
<keyword evidence="9 16" id="KW-1133">Transmembrane helix</keyword>
<keyword evidence="8 14" id="KW-0067">ATP-binding</keyword>
<dbReference type="OrthoDB" id="9807790at2"/>
<dbReference type="AlphaFoldDB" id="A0A432MM80"/>
<dbReference type="InterPro" id="IPR018541">
    <property type="entry name" value="Ftsk_gamma"/>
</dbReference>
<dbReference type="InterPro" id="IPR003593">
    <property type="entry name" value="AAA+_ATPase"/>
</dbReference>
<dbReference type="Pfam" id="PF17854">
    <property type="entry name" value="FtsK_alpha"/>
    <property type="match status" value="1"/>
</dbReference>
<dbReference type="InterPro" id="IPR025199">
    <property type="entry name" value="FtsK_4TM"/>
</dbReference>
<dbReference type="PANTHER" id="PTHR22683:SF41">
    <property type="entry name" value="DNA TRANSLOCASE FTSK"/>
    <property type="match status" value="1"/>
</dbReference>
<dbReference type="Pfam" id="PF13491">
    <property type="entry name" value="FtsK_4TM"/>
    <property type="match status" value="1"/>
</dbReference>
<feature type="transmembrane region" description="Helical" evidence="16">
    <location>
        <begin position="151"/>
        <end position="172"/>
    </location>
</feature>
<dbReference type="Pfam" id="PF09397">
    <property type="entry name" value="FtsK_gamma"/>
    <property type="match status" value="1"/>
</dbReference>
<dbReference type="GO" id="GO:0051301">
    <property type="term" value="P:cell division"/>
    <property type="evidence" value="ECO:0007669"/>
    <property type="project" value="UniProtKB-KW"/>
</dbReference>
<dbReference type="InterPro" id="IPR027417">
    <property type="entry name" value="P-loop_NTPase"/>
</dbReference>
<comment type="caution">
    <text evidence="18">The sequence shown here is derived from an EMBL/GenBank/DDBJ whole genome shotgun (WGS) entry which is preliminary data.</text>
</comment>
<dbReference type="InterPro" id="IPR050206">
    <property type="entry name" value="FtsK/SpoIIIE/SftA"/>
</dbReference>
<evidence type="ECO:0000256" key="2">
    <source>
        <dbReference type="ARBA" id="ARBA00006474"/>
    </source>
</evidence>
<keyword evidence="4" id="KW-0132">Cell division</keyword>
<feature type="region of interest" description="Disordered" evidence="15">
    <location>
        <begin position="185"/>
        <end position="250"/>
    </location>
</feature>
<keyword evidence="12" id="KW-0131">Cell cycle</keyword>
<dbReference type="Gene3D" id="1.10.10.10">
    <property type="entry name" value="Winged helix-like DNA-binding domain superfamily/Winged helix DNA-binding domain"/>
    <property type="match status" value="1"/>
</dbReference>
<dbReference type="InterPro" id="IPR002543">
    <property type="entry name" value="FtsK_dom"/>
</dbReference>
<evidence type="ECO:0000256" key="7">
    <source>
        <dbReference type="ARBA" id="ARBA00022829"/>
    </source>
</evidence>
<keyword evidence="5 16" id="KW-0812">Transmembrane</keyword>